<evidence type="ECO:0000256" key="1">
    <source>
        <dbReference type="SAM" id="MobiDB-lite"/>
    </source>
</evidence>
<evidence type="ECO:0000313" key="3">
    <source>
        <dbReference type="Proteomes" id="UP001362999"/>
    </source>
</evidence>
<protein>
    <submittedName>
        <fullName evidence="2">Uncharacterized protein</fullName>
    </submittedName>
</protein>
<organism evidence="2 3">
    <name type="scientific">Favolaschia claudopus</name>
    <dbReference type="NCBI Taxonomy" id="2862362"/>
    <lineage>
        <taxon>Eukaryota</taxon>
        <taxon>Fungi</taxon>
        <taxon>Dikarya</taxon>
        <taxon>Basidiomycota</taxon>
        <taxon>Agaricomycotina</taxon>
        <taxon>Agaricomycetes</taxon>
        <taxon>Agaricomycetidae</taxon>
        <taxon>Agaricales</taxon>
        <taxon>Marasmiineae</taxon>
        <taxon>Mycenaceae</taxon>
        <taxon>Favolaschia</taxon>
    </lineage>
</organism>
<sequence>MNFAVYNPFSATPSRSLKRSCDHLDDSDSRPLKFVKRPVRLRLKTLLRLKEQQERWAPKFLKASAAVDPTPVVIPPVFRRHPSEAFFDVARGEYAYHHLDTVHGQDLDMALADVQSDSQHGEIVYNDVEMEDIKEVQACPHVDELALALNALNISYGVSDLICDMHGLDLSSGLADGDHIVADDDRNASLTSRAVSVPTGKASRHKAKAAKDDKENVAPHGQAAASSSDSKTKAAYPTVNFIDFQERPALHSAPIKEVPPVASTPYSYCQYFTTAVSSICGAVAISVSYLSSVEQIKDISIRIGFGLPFPCIVSTSLLSKSTSILGAAFDRPHPIFKRLYTRVLDNYSHIAIHVNRAAFAQLLDLDCWNRY</sequence>
<accession>A0AAW0A2W9</accession>
<feature type="region of interest" description="Disordered" evidence="1">
    <location>
        <begin position="191"/>
        <end position="231"/>
    </location>
</feature>
<reference evidence="2 3" key="1">
    <citation type="journal article" date="2024" name="J Genomics">
        <title>Draft genome sequencing and assembly of Favolaschia claudopus CIRM-BRFM 2984 isolated from oak limbs.</title>
        <authorList>
            <person name="Navarro D."/>
            <person name="Drula E."/>
            <person name="Chaduli D."/>
            <person name="Cazenave R."/>
            <person name="Ahrendt S."/>
            <person name="Wang J."/>
            <person name="Lipzen A."/>
            <person name="Daum C."/>
            <person name="Barry K."/>
            <person name="Grigoriev I.V."/>
            <person name="Favel A."/>
            <person name="Rosso M.N."/>
            <person name="Martin F."/>
        </authorList>
    </citation>
    <scope>NUCLEOTIDE SEQUENCE [LARGE SCALE GENOMIC DNA]</scope>
    <source>
        <strain evidence="2 3">CIRM-BRFM 2984</strain>
    </source>
</reference>
<evidence type="ECO:0000313" key="2">
    <source>
        <dbReference type="EMBL" id="KAK7000426.1"/>
    </source>
</evidence>
<comment type="caution">
    <text evidence="2">The sequence shown here is derived from an EMBL/GenBank/DDBJ whole genome shotgun (WGS) entry which is preliminary data.</text>
</comment>
<gene>
    <name evidence="2" type="ORF">R3P38DRAFT_3285712</name>
</gene>
<proteinExistence type="predicted"/>
<dbReference type="Proteomes" id="UP001362999">
    <property type="component" value="Unassembled WGS sequence"/>
</dbReference>
<name>A0AAW0A2W9_9AGAR</name>
<dbReference type="AlphaFoldDB" id="A0AAW0A2W9"/>
<dbReference type="EMBL" id="JAWWNJ010000089">
    <property type="protein sequence ID" value="KAK7000426.1"/>
    <property type="molecule type" value="Genomic_DNA"/>
</dbReference>
<keyword evidence="3" id="KW-1185">Reference proteome</keyword>